<evidence type="ECO:0000313" key="2">
    <source>
        <dbReference type="Proteomes" id="UP000002274"/>
    </source>
</evidence>
<organism evidence="1 2">
    <name type="scientific">Prochlorococcus marinus (strain MIT 9303)</name>
    <dbReference type="NCBI Taxonomy" id="59922"/>
    <lineage>
        <taxon>Bacteria</taxon>
        <taxon>Bacillati</taxon>
        <taxon>Cyanobacteriota</taxon>
        <taxon>Cyanophyceae</taxon>
        <taxon>Synechococcales</taxon>
        <taxon>Prochlorococcaceae</taxon>
        <taxon>Prochlorococcus</taxon>
    </lineage>
</organism>
<dbReference type="KEGG" id="pmf:P9303_27291"/>
<dbReference type="Proteomes" id="UP000002274">
    <property type="component" value="Chromosome"/>
</dbReference>
<gene>
    <name evidence="1" type="ordered locus">P9303_27291</name>
</gene>
<dbReference type="AlphaFoldDB" id="A2CD99"/>
<reference evidence="1 2" key="1">
    <citation type="journal article" date="2007" name="PLoS Genet.">
        <title>Patterns and implications of gene gain and loss in the evolution of Prochlorococcus.</title>
        <authorList>
            <person name="Kettler G.C."/>
            <person name="Martiny A.C."/>
            <person name="Huang K."/>
            <person name="Zucker J."/>
            <person name="Coleman M.L."/>
            <person name="Rodrigue S."/>
            <person name="Chen F."/>
            <person name="Lapidus A."/>
            <person name="Ferriera S."/>
            <person name="Johnson J."/>
            <person name="Steglich C."/>
            <person name="Church G.M."/>
            <person name="Richardson P."/>
            <person name="Chisholm S.W."/>
        </authorList>
    </citation>
    <scope>NUCLEOTIDE SEQUENCE [LARGE SCALE GENOMIC DNA]</scope>
    <source>
        <strain evidence="1 2">MIT 9303</strain>
    </source>
</reference>
<proteinExistence type="predicted"/>
<dbReference type="EMBL" id="CP000554">
    <property type="protein sequence ID" value="ABM79459.1"/>
    <property type="molecule type" value="Genomic_DNA"/>
</dbReference>
<sequence>MIVVAGQDHHNGFDLDCDGVLAADCLGSCCYSLSVADAFPVENYACD</sequence>
<protein>
    <submittedName>
        <fullName evidence="1">Uncharacterized protein</fullName>
    </submittedName>
</protein>
<dbReference type="HOGENOM" id="CLU_3171975_0_0_3"/>
<evidence type="ECO:0000313" key="1">
    <source>
        <dbReference type="EMBL" id="ABM79459.1"/>
    </source>
</evidence>
<name>A2CD99_PROM3</name>
<accession>A2CD99</accession>